<evidence type="ECO:0000313" key="1">
    <source>
        <dbReference type="EMBL" id="CAH1788794.1"/>
    </source>
</evidence>
<dbReference type="InterPro" id="IPR010733">
    <property type="entry name" value="DUF1308"/>
</dbReference>
<dbReference type="AlphaFoldDB" id="A0A8J1UFJ2"/>
<dbReference type="Proteomes" id="UP000749559">
    <property type="component" value="Unassembled WGS sequence"/>
</dbReference>
<reference evidence="1" key="1">
    <citation type="submission" date="2022-03" db="EMBL/GenBank/DDBJ databases">
        <authorList>
            <person name="Martin C."/>
        </authorList>
    </citation>
    <scope>NUCLEOTIDE SEQUENCE</scope>
</reference>
<evidence type="ECO:0000313" key="2">
    <source>
        <dbReference type="Proteomes" id="UP000749559"/>
    </source>
</evidence>
<dbReference type="PANTHER" id="PTHR13379">
    <property type="entry name" value="UNCHARACTERIZED DUF1308"/>
    <property type="match status" value="1"/>
</dbReference>
<gene>
    <name evidence="1" type="ORF">OFUS_LOCUS14258</name>
</gene>
<proteinExistence type="predicted"/>
<protein>
    <submittedName>
        <fullName evidence="1">Uncharacterized protein</fullName>
    </submittedName>
</protein>
<dbReference type="PANTHER" id="PTHR13379:SF0">
    <property type="entry name" value="UPF0415 PROTEIN C7ORF25"/>
    <property type="match status" value="1"/>
</dbReference>
<organism evidence="1 2">
    <name type="scientific">Owenia fusiformis</name>
    <name type="common">Polychaete worm</name>
    <dbReference type="NCBI Taxonomy" id="6347"/>
    <lineage>
        <taxon>Eukaryota</taxon>
        <taxon>Metazoa</taxon>
        <taxon>Spiralia</taxon>
        <taxon>Lophotrochozoa</taxon>
        <taxon>Annelida</taxon>
        <taxon>Polychaeta</taxon>
        <taxon>Sedentaria</taxon>
        <taxon>Canalipalpata</taxon>
        <taxon>Sabellida</taxon>
        <taxon>Oweniida</taxon>
        <taxon>Oweniidae</taxon>
        <taxon>Owenia</taxon>
    </lineage>
</organism>
<dbReference type="OrthoDB" id="441890at2759"/>
<name>A0A8J1UFJ2_OWEFU</name>
<dbReference type="EMBL" id="CAIIXF020000007">
    <property type="protein sequence ID" value="CAH1788794.1"/>
    <property type="molecule type" value="Genomic_DNA"/>
</dbReference>
<dbReference type="PROSITE" id="PS51257">
    <property type="entry name" value="PROKAR_LIPOPROTEIN"/>
    <property type="match status" value="1"/>
</dbReference>
<sequence>MKLLNQFMQGKKWIACQTAVSDFQTILQTVGGCKEKERATHMLEHITIVSDTLSERAFKLKCSGKLKQRAKVIFGTGDYHQAITVTANAGFVRAAENQGVSFAVFLHGSRALTEQKEISAIHLEGDVHPSESLEHTNDASMNTCSPLIDKDVAS</sequence>
<keyword evidence="2" id="KW-1185">Reference proteome</keyword>
<comment type="caution">
    <text evidence="1">The sequence shown here is derived from an EMBL/GenBank/DDBJ whole genome shotgun (WGS) entry which is preliminary data.</text>
</comment>
<accession>A0A8J1UFJ2</accession>
<dbReference type="Pfam" id="PF07000">
    <property type="entry name" value="DUF1308"/>
    <property type="match status" value="1"/>
</dbReference>